<dbReference type="InterPro" id="IPR003441">
    <property type="entry name" value="NAC-dom"/>
</dbReference>
<name>V4V7V7_CITCL</name>
<feature type="region of interest" description="Disordered" evidence="5">
    <location>
        <begin position="345"/>
        <end position="369"/>
    </location>
</feature>
<feature type="domain" description="NAC" evidence="6">
    <location>
        <begin position="8"/>
        <end position="151"/>
    </location>
</feature>
<dbReference type="GO" id="GO:0003677">
    <property type="term" value="F:DNA binding"/>
    <property type="evidence" value="ECO:0007669"/>
    <property type="project" value="UniProtKB-KW"/>
</dbReference>
<keyword evidence="8" id="KW-1185">Reference proteome</keyword>
<accession>V4V7V7</accession>
<dbReference type="EMBL" id="KI536799">
    <property type="protein sequence ID" value="ESR48174.1"/>
    <property type="molecule type" value="Genomic_DNA"/>
</dbReference>
<feature type="region of interest" description="Disordered" evidence="5">
    <location>
        <begin position="201"/>
        <end position="225"/>
    </location>
</feature>
<dbReference type="eggNOG" id="ENOG502RXX2">
    <property type="taxonomic scope" value="Eukaryota"/>
</dbReference>
<feature type="region of interest" description="Disordered" evidence="5">
    <location>
        <begin position="238"/>
        <end position="257"/>
    </location>
</feature>
<feature type="compositionally biased region" description="Polar residues" evidence="5">
    <location>
        <begin position="354"/>
        <end position="369"/>
    </location>
</feature>
<dbReference type="PANTHER" id="PTHR31719">
    <property type="entry name" value="NAC TRANSCRIPTION FACTOR 56"/>
    <property type="match status" value="1"/>
</dbReference>
<evidence type="ECO:0000256" key="1">
    <source>
        <dbReference type="ARBA" id="ARBA00023015"/>
    </source>
</evidence>
<evidence type="ECO:0000313" key="7">
    <source>
        <dbReference type="EMBL" id="ESR48174.1"/>
    </source>
</evidence>
<evidence type="ECO:0000256" key="4">
    <source>
        <dbReference type="ARBA" id="ARBA00023242"/>
    </source>
</evidence>
<protein>
    <recommendedName>
        <fullName evidence="6">NAC domain-containing protein</fullName>
    </recommendedName>
</protein>
<feature type="compositionally biased region" description="Low complexity" evidence="5">
    <location>
        <begin position="241"/>
        <end position="257"/>
    </location>
</feature>
<dbReference type="STRING" id="85681.V4V7V7"/>
<dbReference type="PROSITE" id="PS51005">
    <property type="entry name" value="NAC"/>
    <property type="match status" value="1"/>
</dbReference>
<evidence type="ECO:0000256" key="5">
    <source>
        <dbReference type="SAM" id="MobiDB-lite"/>
    </source>
</evidence>
<evidence type="ECO:0000313" key="8">
    <source>
        <dbReference type="Proteomes" id="UP000030687"/>
    </source>
</evidence>
<dbReference type="AlphaFoldDB" id="V4V7V7"/>
<organism evidence="7 8">
    <name type="scientific">Citrus clementina</name>
    <name type="common">Clementine</name>
    <name type="synonym">Citrus deliciosa x Citrus sinensis</name>
    <dbReference type="NCBI Taxonomy" id="85681"/>
    <lineage>
        <taxon>Eukaryota</taxon>
        <taxon>Viridiplantae</taxon>
        <taxon>Streptophyta</taxon>
        <taxon>Embryophyta</taxon>
        <taxon>Tracheophyta</taxon>
        <taxon>Spermatophyta</taxon>
        <taxon>Magnoliopsida</taxon>
        <taxon>eudicotyledons</taxon>
        <taxon>Gunneridae</taxon>
        <taxon>Pentapetalae</taxon>
        <taxon>rosids</taxon>
        <taxon>malvids</taxon>
        <taxon>Sapindales</taxon>
        <taxon>Rutaceae</taxon>
        <taxon>Aurantioideae</taxon>
        <taxon>Citrus</taxon>
    </lineage>
</organism>
<evidence type="ECO:0000256" key="2">
    <source>
        <dbReference type="ARBA" id="ARBA00023125"/>
    </source>
</evidence>
<dbReference type="Gene3D" id="2.170.150.80">
    <property type="entry name" value="NAC domain"/>
    <property type="match status" value="1"/>
</dbReference>
<keyword evidence="1" id="KW-0805">Transcription regulation</keyword>
<proteinExistence type="predicted"/>
<sequence>MCPPTASTPIDVDFASTDENLFGSLERMIRGSPLPCNVINDVNPYNHMPSNLPDGVWYLVCSKENTSAQHGQWRAKGETCEIFSNSYIIGWRTTLEFFEGQVPNERKTDWVMQEFRITQKRLYGDKKEECELCICLDNVQDSSSLCRVFLSGKQSPNHEMQQKLFSANINNETHSHSTELSFDKDKDDTRQVSIIRCEVSNDGESRTSAVMERPTNHAEDNLPEADNFSEDDFLELHDLDQPLSPSSSSDNSSGMTLSSDEYFDHLALLQELEPCKNKGVGPENAEYKYSFSTSHTPNEVVIFPGSLINVEGSKPETGDIFKTESDSAMVNRTLDSRVLKQAVQGQKANYRGESPSSNSHGQTSSFNGQIALQNGGKKAAVGRMKKLKRKYFCFMPF</sequence>
<dbReference type="InterPro" id="IPR036093">
    <property type="entry name" value="NAC_dom_sf"/>
</dbReference>
<dbReference type="GO" id="GO:0006355">
    <property type="term" value="P:regulation of DNA-templated transcription"/>
    <property type="evidence" value="ECO:0007669"/>
    <property type="project" value="InterPro"/>
</dbReference>
<dbReference type="SUPFAM" id="SSF101941">
    <property type="entry name" value="NAC domain"/>
    <property type="match status" value="1"/>
</dbReference>
<gene>
    <name evidence="7" type="ORF">CICLE_v10001389mg</name>
</gene>
<dbReference type="Proteomes" id="UP000030687">
    <property type="component" value="Unassembled WGS sequence"/>
</dbReference>
<evidence type="ECO:0000259" key="6">
    <source>
        <dbReference type="PROSITE" id="PS51005"/>
    </source>
</evidence>
<dbReference type="Gramene" id="ESR48174">
    <property type="protein sequence ID" value="ESR48174"/>
    <property type="gene ID" value="CICLE_v10001389mg"/>
</dbReference>
<dbReference type="Pfam" id="PF02365">
    <property type="entry name" value="NAM"/>
    <property type="match status" value="1"/>
</dbReference>
<keyword evidence="4" id="KW-0539">Nucleus</keyword>
<dbReference type="OMA" id="DYKNLCT"/>
<keyword evidence="3" id="KW-0804">Transcription</keyword>
<dbReference type="PANTHER" id="PTHR31719:SF179">
    <property type="entry name" value="OS08G0148400 PROTEIN"/>
    <property type="match status" value="1"/>
</dbReference>
<dbReference type="InParanoid" id="V4V7V7"/>
<reference evidence="7 8" key="1">
    <citation type="submission" date="2013-10" db="EMBL/GenBank/DDBJ databases">
        <authorList>
            <consortium name="International Citrus Genome Consortium"/>
            <person name="Jenkins J."/>
            <person name="Schmutz J."/>
            <person name="Prochnik S."/>
            <person name="Rokhsar D."/>
            <person name="Gmitter F."/>
            <person name="Ollitrault P."/>
            <person name="Machado M."/>
            <person name="Talon M."/>
            <person name="Wincker P."/>
            <person name="Jaillon O."/>
            <person name="Morgante M."/>
        </authorList>
    </citation>
    <scope>NUCLEOTIDE SEQUENCE</scope>
    <source>
        <strain evidence="8">cv. Clemenules</strain>
    </source>
</reference>
<keyword evidence="2" id="KW-0238">DNA-binding</keyword>
<evidence type="ECO:0000256" key="3">
    <source>
        <dbReference type="ARBA" id="ARBA00023163"/>
    </source>
</evidence>
<dbReference type="OrthoDB" id="1625833at2759"/>